<gene>
    <name evidence="3" type="ORF">chiPu_0027056</name>
</gene>
<organism evidence="3 4">
    <name type="scientific">Chiloscyllium punctatum</name>
    <name type="common">Brownbanded bambooshark</name>
    <name type="synonym">Hemiscyllium punctatum</name>
    <dbReference type="NCBI Taxonomy" id="137246"/>
    <lineage>
        <taxon>Eukaryota</taxon>
        <taxon>Metazoa</taxon>
        <taxon>Chordata</taxon>
        <taxon>Craniata</taxon>
        <taxon>Vertebrata</taxon>
        <taxon>Chondrichthyes</taxon>
        <taxon>Elasmobranchii</taxon>
        <taxon>Galeomorphii</taxon>
        <taxon>Galeoidea</taxon>
        <taxon>Orectolobiformes</taxon>
        <taxon>Hemiscylliidae</taxon>
        <taxon>Chiloscyllium</taxon>
    </lineage>
</organism>
<evidence type="ECO:0000256" key="2">
    <source>
        <dbReference type="SAM" id="Phobius"/>
    </source>
</evidence>
<protein>
    <submittedName>
        <fullName evidence="3">Uncharacterized protein</fullName>
    </submittedName>
</protein>
<dbReference type="Proteomes" id="UP000287033">
    <property type="component" value="Unassembled WGS sequence"/>
</dbReference>
<comment type="caution">
    <text evidence="3">The sequence shown here is derived from an EMBL/GenBank/DDBJ whole genome shotgun (WGS) entry which is preliminary data.</text>
</comment>
<keyword evidence="2" id="KW-0472">Membrane</keyword>
<proteinExistence type="predicted"/>
<dbReference type="AlphaFoldDB" id="A0A401TJV4"/>
<keyword evidence="2" id="KW-0812">Transmembrane</keyword>
<dbReference type="EMBL" id="BEZZ01093837">
    <property type="protein sequence ID" value="GCC42908.1"/>
    <property type="molecule type" value="Genomic_DNA"/>
</dbReference>
<reference evidence="3 4" key="1">
    <citation type="journal article" date="2018" name="Nat. Ecol. Evol.">
        <title>Shark genomes provide insights into elasmobranch evolution and the origin of vertebrates.</title>
        <authorList>
            <person name="Hara Y"/>
            <person name="Yamaguchi K"/>
            <person name="Onimaru K"/>
            <person name="Kadota M"/>
            <person name="Koyanagi M"/>
            <person name="Keeley SD"/>
            <person name="Tatsumi K"/>
            <person name="Tanaka K"/>
            <person name="Motone F"/>
            <person name="Kageyama Y"/>
            <person name="Nozu R"/>
            <person name="Adachi N"/>
            <person name="Nishimura O"/>
            <person name="Nakagawa R"/>
            <person name="Tanegashima C"/>
            <person name="Kiyatake I"/>
            <person name="Matsumoto R"/>
            <person name="Murakumo K"/>
            <person name="Nishida K"/>
            <person name="Terakita A"/>
            <person name="Kuratani S"/>
            <person name="Sato K"/>
            <person name="Hyodo S Kuraku.S."/>
        </authorList>
    </citation>
    <scope>NUCLEOTIDE SEQUENCE [LARGE SCALE GENOMIC DNA]</scope>
</reference>
<keyword evidence="4" id="KW-1185">Reference proteome</keyword>
<accession>A0A401TJV4</accession>
<feature type="compositionally biased region" description="Low complexity" evidence="1">
    <location>
        <begin position="64"/>
        <end position="74"/>
    </location>
</feature>
<evidence type="ECO:0000313" key="4">
    <source>
        <dbReference type="Proteomes" id="UP000287033"/>
    </source>
</evidence>
<feature type="transmembrane region" description="Helical" evidence="2">
    <location>
        <begin position="82"/>
        <end position="99"/>
    </location>
</feature>
<feature type="compositionally biased region" description="Low complexity" evidence="1">
    <location>
        <begin position="34"/>
        <end position="43"/>
    </location>
</feature>
<feature type="region of interest" description="Disordered" evidence="1">
    <location>
        <begin position="18"/>
        <end position="75"/>
    </location>
</feature>
<name>A0A401TJV4_CHIPU</name>
<sequence>MWPFSPFNTVPLLSRSQDCLPAESPTTSPVIVPANENAEAQTAEARDEPEAEETLDKPSPGNTSPASAVSVVPSGPKGRNTLFALLFLLSYLLLFSVTAA</sequence>
<evidence type="ECO:0000256" key="1">
    <source>
        <dbReference type="SAM" id="MobiDB-lite"/>
    </source>
</evidence>
<evidence type="ECO:0000313" key="3">
    <source>
        <dbReference type="EMBL" id="GCC42908.1"/>
    </source>
</evidence>
<keyword evidence="2" id="KW-1133">Transmembrane helix</keyword>